<protein>
    <submittedName>
        <fullName evidence="1">Nucleoside kinase</fullName>
    </submittedName>
</protein>
<comment type="caution">
    <text evidence="1">The sequence shown here is derived from an EMBL/GenBank/DDBJ whole genome shotgun (WGS) entry which is preliminary data.</text>
</comment>
<keyword evidence="1" id="KW-0808">Transferase</keyword>
<organism evidence="1 2">
    <name type="scientific">Amycolatopsis bartoniae</name>
    <dbReference type="NCBI Taxonomy" id="941986"/>
    <lineage>
        <taxon>Bacteria</taxon>
        <taxon>Bacillati</taxon>
        <taxon>Actinomycetota</taxon>
        <taxon>Actinomycetes</taxon>
        <taxon>Pseudonocardiales</taxon>
        <taxon>Pseudonocardiaceae</taxon>
        <taxon>Amycolatopsis</taxon>
    </lineage>
</organism>
<name>A0A8H9MEI6_9PSEU</name>
<gene>
    <name evidence="1" type="ORF">GCM10017566_53610</name>
</gene>
<keyword evidence="2" id="KW-1185">Reference proteome</keyword>
<proteinExistence type="predicted"/>
<dbReference type="RefSeq" id="WP_145933091.1">
    <property type="nucleotide sequence ID" value="NZ_BNAV01000009.1"/>
</dbReference>
<dbReference type="AlphaFoldDB" id="A0A8H9MEI6"/>
<dbReference type="GO" id="GO:0016301">
    <property type="term" value="F:kinase activity"/>
    <property type="evidence" value="ECO:0007669"/>
    <property type="project" value="UniProtKB-KW"/>
</dbReference>
<reference evidence="1" key="2">
    <citation type="submission" date="2020-09" db="EMBL/GenBank/DDBJ databases">
        <authorList>
            <person name="Sun Q."/>
            <person name="Zhou Y."/>
        </authorList>
    </citation>
    <scope>NUCLEOTIDE SEQUENCE</scope>
    <source>
        <strain evidence="1">CGMCC 4.7679</strain>
    </source>
</reference>
<evidence type="ECO:0000313" key="1">
    <source>
        <dbReference type="EMBL" id="GHF72982.1"/>
    </source>
</evidence>
<dbReference type="InterPro" id="IPR027417">
    <property type="entry name" value="P-loop_NTPase"/>
</dbReference>
<dbReference type="Pfam" id="PF13671">
    <property type="entry name" value="AAA_33"/>
    <property type="match status" value="1"/>
</dbReference>
<dbReference type="OrthoDB" id="198115at2"/>
<dbReference type="Gene3D" id="3.40.50.300">
    <property type="entry name" value="P-loop containing nucleotide triphosphate hydrolases"/>
    <property type="match status" value="1"/>
</dbReference>
<reference evidence="1" key="1">
    <citation type="journal article" date="2014" name="Int. J. Syst. Evol. Microbiol.">
        <title>Complete genome sequence of Corynebacterium casei LMG S-19264T (=DSM 44701T), isolated from a smear-ripened cheese.</title>
        <authorList>
            <consortium name="US DOE Joint Genome Institute (JGI-PGF)"/>
            <person name="Walter F."/>
            <person name="Albersmeier A."/>
            <person name="Kalinowski J."/>
            <person name="Ruckert C."/>
        </authorList>
    </citation>
    <scope>NUCLEOTIDE SEQUENCE</scope>
    <source>
        <strain evidence="1">CGMCC 4.7679</strain>
    </source>
</reference>
<dbReference type="Proteomes" id="UP000658656">
    <property type="component" value="Unassembled WGS sequence"/>
</dbReference>
<dbReference type="EMBL" id="BNAV01000009">
    <property type="protein sequence ID" value="GHF72982.1"/>
    <property type="molecule type" value="Genomic_DNA"/>
</dbReference>
<accession>A0A8H9MEI6</accession>
<keyword evidence="1" id="KW-0418">Kinase</keyword>
<evidence type="ECO:0000313" key="2">
    <source>
        <dbReference type="Proteomes" id="UP000658656"/>
    </source>
</evidence>
<sequence length="218" mass="24316">MLDPRICPACGDRAQVPLVEGATRRCARCGHRWPFRRLPLFALTGPSGAGKSTVGPALVERLGGRAVVLEQDVLWTAGLRDDVDGHPEFRATWLRLAAMIAQSGRPVVLCGTVVPPEFEPLPERALFSHIHYMALVAEPEVLARRLRARPAWREWGEPRIAETLEFNEWLRKNADTFTPSVEVFDTTHASVEESVHHATTWFMRLSTVDSGESATRSE</sequence>
<dbReference type="SUPFAM" id="SSF52540">
    <property type="entry name" value="P-loop containing nucleoside triphosphate hydrolases"/>
    <property type="match status" value="1"/>
</dbReference>